<dbReference type="AlphaFoldDB" id="A0A816R4Y9"/>
<dbReference type="Proteomes" id="UP000663887">
    <property type="component" value="Unassembled WGS sequence"/>
</dbReference>
<dbReference type="Pfam" id="PF13499">
    <property type="entry name" value="EF-hand_7"/>
    <property type="match status" value="1"/>
</dbReference>
<evidence type="ECO:0000256" key="5">
    <source>
        <dbReference type="ARBA" id="ARBA00022840"/>
    </source>
</evidence>
<dbReference type="FunFam" id="1.10.238.10:FF:000001">
    <property type="entry name" value="Calmodulin 1"/>
    <property type="match status" value="1"/>
</dbReference>
<dbReference type="SMART" id="SM00054">
    <property type="entry name" value="EFh"/>
    <property type="match status" value="2"/>
</dbReference>
<comment type="caution">
    <text evidence="8">The sequence shown here is derived from an EMBL/GenBank/DDBJ whole genome shotgun (WGS) entry which is preliminary data.</text>
</comment>
<feature type="domain" description="EF-hand" evidence="6">
    <location>
        <begin position="532"/>
        <end position="567"/>
    </location>
</feature>
<feature type="domain" description="Reverse transcriptase" evidence="7">
    <location>
        <begin position="190"/>
        <end position="467"/>
    </location>
</feature>
<dbReference type="InterPro" id="IPR058904">
    <property type="entry name" value="PARP4_MVP-ID"/>
</dbReference>
<dbReference type="Pfam" id="PF26156">
    <property type="entry name" value="PARP4_MVP-ID"/>
    <property type="match status" value="1"/>
</dbReference>
<evidence type="ECO:0000256" key="4">
    <source>
        <dbReference type="ARBA" id="ARBA00022837"/>
    </source>
</evidence>
<dbReference type="PROSITE" id="PS50878">
    <property type="entry name" value="RT_POL"/>
    <property type="match status" value="1"/>
</dbReference>
<keyword evidence="2" id="KW-0677">Repeat</keyword>
<dbReference type="PANTHER" id="PTHR23050">
    <property type="entry name" value="CALCIUM BINDING PROTEIN"/>
    <property type="match status" value="1"/>
</dbReference>
<reference evidence="8" key="1">
    <citation type="submission" date="2021-02" db="EMBL/GenBank/DDBJ databases">
        <authorList>
            <person name="Nowell W R."/>
        </authorList>
    </citation>
    <scope>NUCLEOTIDE SEQUENCE</scope>
</reference>
<organism evidence="8 9">
    <name type="scientific">Rotaria magnacalcarata</name>
    <dbReference type="NCBI Taxonomy" id="392030"/>
    <lineage>
        <taxon>Eukaryota</taxon>
        <taxon>Metazoa</taxon>
        <taxon>Spiralia</taxon>
        <taxon>Gnathifera</taxon>
        <taxon>Rotifera</taxon>
        <taxon>Eurotatoria</taxon>
        <taxon>Bdelloidea</taxon>
        <taxon>Philodinida</taxon>
        <taxon>Philodinidae</taxon>
        <taxon>Rotaria</taxon>
    </lineage>
</organism>
<dbReference type="SUPFAM" id="SSF47473">
    <property type="entry name" value="EF-hand"/>
    <property type="match status" value="1"/>
</dbReference>
<protein>
    <submittedName>
        <fullName evidence="8">Uncharacterized protein</fullName>
    </submittedName>
</protein>
<comment type="similarity">
    <text evidence="1">Belongs to the heat shock protein 70 family.</text>
</comment>
<proteinExistence type="inferred from homology"/>
<dbReference type="InterPro" id="IPR011992">
    <property type="entry name" value="EF-hand-dom_pair"/>
</dbReference>
<dbReference type="InterPro" id="IPR000477">
    <property type="entry name" value="RT_dom"/>
</dbReference>
<evidence type="ECO:0000256" key="2">
    <source>
        <dbReference type="ARBA" id="ARBA00022737"/>
    </source>
</evidence>
<keyword evidence="5" id="KW-0067">ATP-binding</keyword>
<dbReference type="GO" id="GO:0005524">
    <property type="term" value="F:ATP binding"/>
    <property type="evidence" value="ECO:0007669"/>
    <property type="project" value="UniProtKB-KW"/>
</dbReference>
<dbReference type="EMBL" id="CAJNRG010004553">
    <property type="protein sequence ID" value="CAF2066964.1"/>
    <property type="molecule type" value="Genomic_DNA"/>
</dbReference>
<evidence type="ECO:0000313" key="8">
    <source>
        <dbReference type="EMBL" id="CAF2066964.1"/>
    </source>
</evidence>
<dbReference type="InterPro" id="IPR050145">
    <property type="entry name" value="Centrin_CML-like"/>
</dbReference>
<dbReference type="PROSITE" id="PS00018">
    <property type="entry name" value="EF_HAND_1"/>
    <property type="match status" value="1"/>
</dbReference>
<evidence type="ECO:0000259" key="7">
    <source>
        <dbReference type="PROSITE" id="PS50878"/>
    </source>
</evidence>
<keyword evidence="4" id="KW-0106">Calcium</keyword>
<gene>
    <name evidence="8" type="ORF">XDN619_LOCUS11797</name>
</gene>
<accession>A0A816R4Y9</accession>
<dbReference type="Gene3D" id="1.10.238.10">
    <property type="entry name" value="EF-hand"/>
    <property type="match status" value="1"/>
</dbReference>
<dbReference type="GO" id="GO:0140662">
    <property type="term" value="F:ATP-dependent protein folding chaperone"/>
    <property type="evidence" value="ECO:0007669"/>
    <property type="project" value="InterPro"/>
</dbReference>
<sequence length="1231" mass="139557">RARPSVPQELMTLLAQSRSLSFKAKRKGDKQLRNEAPRLHNLACFELKHFQQEQFTKQLKERYVQGEGSTLFWNKTKRFFRHVSSSLRGFATPNGEVIKDLQVIAITAAYYYEELFQAPIVISPHPYVDAPPILWENTSNCIPCVAYPKIINILRLRKKKQSLDIHGLSPFILDQIPRHYWFLLAQLYNYSFAESYIVKKFKEVRMVLLAKKSAICAPDQTRSISLLDSILKIQEKLFLNRSVQVLKDRSILLDNQSGFRPGYRLQTRVLLHTEQISSYMANSSPVATVFVDFKSAFDQLWFGGCLGKLIRLGIPHAYVNWIHARLTGRKATIKVQGKRSRWIEINRGGPQGSSLTPSLFITYHSDMTDYIPGAMSFFFSDDLAAVLAGQIGIRFTDQCIDLERRLQSFLDQLEFDSILFVQPINYTKTQAMFLARAIVYPNPMTQVHCGDHKIEWISSFKYLGYWLTTKLGWGNILAKIRITVRQKTALVNSFKISGASSPNYDEHFSPRNGTIDFPEFLTLMARKMKDTDSEEEIREAFRVFDKDGNGYISVDELRNVMTSLGEKLTDEEVNQMIREADTDGVYRSCSQRGRVINLTQQYFLAWQISELSSKISVLKQESLDEYEKADSDNGKERLPESTVLNIFSKLEGQQVPISTVDNKLKGKKSADIESLSLPLLGPSLEPPTKQSSKSTSGLILPCHQPSVEISEGIGSLSCIHELTTTSVELALAESFDSYDHTADTSGWTSLSFSEPLSPDVSYRTIPSCTNDSCMPSPIASEMTPSVEPSLQISSFGGKHDSIQVTTRESKSSDGRILNEICWNEVNMPTKTSVRYTKEHRYDDSKKKFTRESAQPKSTIRNQTRKLEISRSRMACNSMSDTSVCNLLLLDVCPLGLGIEDIKGEMHTLIRRNTAIPTRTQLYPIFTNAYAYQTTVTIRIFEGEHYLTKYNRLLGEFSLSGLTSNFAAQTLEIAIRMDIDANGILHVDAEEARSGAKALFIFGSGQQRLSKYDIERHITYVESDANFAAKSVYDHKPNDQLYLLDGQIESLIRDFSGELITSFDQTIGAPLLIKLKNVQFSKTLTEELIKLQSEDGSFTLNKDLADILHVNVDIFNGLEQYLRALGFNSLALNTQNEILRLIGTGAILLWLVLQMQDSPQNTCQSLFNIEQIKAFLCNYLPVNTSEKLNKAIGFYQQISQRNCIYCKQLELSDSSWDMFIQRMVIGIDHDDN</sequence>
<evidence type="ECO:0000259" key="6">
    <source>
        <dbReference type="PROSITE" id="PS50222"/>
    </source>
</evidence>
<dbReference type="InterPro" id="IPR018247">
    <property type="entry name" value="EF_Hand_1_Ca_BS"/>
</dbReference>
<dbReference type="PROSITE" id="PS50222">
    <property type="entry name" value="EF_HAND_2"/>
    <property type="match status" value="1"/>
</dbReference>
<dbReference type="SUPFAM" id="SSF100920">
    <property type="entry name" value="Heat shock protein 70kD (HSP70), peptide-binding domain"/>
    <property type="match status" value="1"/>
</dbReference>
<dbReference type="Gene3D" id="2.60.34.10">
    <property type="entry name" value="Substrate Binding Domain Of DNAk, Chain A, domain 1"/>
    <property type="match status" value="1"/>
</dbReference>
<feature type="non-terminal residue" evidence="8">
    <location>
        <position position="1"/>
    </location>
</feature>
<evidence type="ECO:0000256" key="3">
    <source>
        <dbReference type="ARBA" id="ARBA00022741"/>
    </source>
</evidence>
<keyword evidence="3" id="KW-0547">Nucleotide-binding</keyword>
<dbReference type="GO" id="GO:0005509">
    <property type="term" value="F:calcium ion binding"/>
    <property type="evidence" value="ECO:0007669"/>
    <property type="project" value="InterPro"/>
</dbReference>
<dbReference type="Pfam" id="PF00012">
    <property type="entry name" value="HSP70"/>
    <property type="match status" value="1"/>
</dbReference>
<dbReference type="InterPro" id="IPR029047">
    <property type="entry name" value="HSP70_peptide-bd_sf"/>
</dbReference>
<dbReference type="Pfam" id="PF00078">
    <property type="entry name" value="RVT_1"/>
    <property type="match status" value="1"/>
</dbReference>
<dbReference type="InterPro" id="IPR013126">
    <property type="entry name" value="Hsp_70_fam"/>
</dbReference>
<evidence type="ECO:0000313" key="9">
    <source>
        <dbReference type="Proteomes" id="UP000663887"/>
    </source>
</evidence>
<evidence type="ECO:0000256" key="1">
    <source>
        <dbReference type="ARBA" id="ARBA00007381"/>
    </source>
</evidence>
<dbReference type="CDD" id="cd00051">
    <property type="entry name" value="EFh"/>
    <property type="match status" value="1"/>
</dbReference>
<name>A0A816R4Y9_9BILA</name>
<dbReference type="InterPro" id="IPR002048">
    <property type="entry name" value="EF_hand_dom"/>
</dbReference>